<keyword evidence="4 10" id="KW-0444">Lipid biosynthesis</keyword>
<evidence type="ECO:0000256" key="7">
    <source>
        <dbReference type="ARBA" id="ARBA00022679"/>
    </source>
</evidence>
<evidence type="ECO:0000256" key="8">
    <source>
        <dbReference type="ARBA" id="ARBA00023098"/>
    </source>
</evidence>
<evidence type="ECO:0000256" key="6">
    <source>
        <dbReference type="ARBA" id="ARBA00022676"/>
    </source>
</evidence>
<keyword evidence="12" id="KW-1185">Reference proteome</keyword>
<name>Q1K137_DESA6</name>
<dbReference type="PANTHER" id="PTHR30372">
    <property type="entry name" value="LIPID-A-DISACCHARIDE SYNTHASE"/>
    <property type="match status" value="1"/>
</dbReference>
<dbReference type="GO" id="GO:0008915">
    <property type="term" value="F:lipid-A-disaccharide synthase activity"/>
    <property type="evidence" value="ECO:0007669"/>
    <property type="project" value="UniProtKB-UniRule"/>
</dbReference>
<evidence type="ECO:0000256" key="3">
    <source>
        <dbReference type="ARBA" id="ARBA00020902"/>
    </source>
</evidence>
<reference evidence="11" key="2">
    <citation type="submission" date="2006-05" db="EMBL/GenBank/DDBJ databases">
        <title>Sequencing of the draft genome and assembly of Desulfuromonas acetoxidans DSM 684.</title>
        <authorList>
            <consortium name="US DOE Joint Genome Institute (JGI-PGF)"/>
            <person name="Copeland A."/>
            <person name="Lucas S."/>
            <person name="Lapidus A."/>
            <person name="Barry K."/>
            <person name="Detter J.C."/>
            <person name="Glavina del Rio T."/>
            <person name="Hammon N."/>
            <person name="Israni S."/>
            <person name="Dalin E."/>
            <person name="Tice H."/>
            <person name="Bruce D."/>
            <person name="Pitluck S."/>
            <person name="Richardson P."/>
        </authorList>
    </citation>
    <scope>NUCLEOTIDE SEQUENCE [LARGE SCALE GENOMIC DNA]</scope>
    <source>
        <strain evidence="11">DSM 684</strain>
    </source>
</reference>
<evidence type="ECO:0000313" key="12">
    <source>
        <dbReference type="Proteomes" id="UP000005695"/>
    </source>
</evidence>
<dbReference type="AlphaFoldDB" id="Q1K137"/>
<dbReference type="OrthoDB" id="9801642at2"/>
<keyword evidence="7 10" id="KW-0808">Transferase</keyword>
<dbReference type="Gene3D" id="3.40.50.2000">
    <property type="entry name" value="Glycogen Phosphorylase B"/>
    <property type="match status" value="1"/>
</dbReference>
<dbReference type="SUPFAM" id="SSF53756">
    <property type="entry name" value="UDP-Glycosyltransferase/glycogen phosphorylase"/>
    <property type="match status" value="1"/>
</dbReference>
<comment type="catalytic activity">
    <reaction evidence="9 10">
        <text>a lipid X + a UDP-2-N,3-O-bis[(3R)-3-hydroxyacyl]-alpha-D-glucosamine = a lipid A disaccharide + UDP + H(+)</text>
        <dbReference type="Rhea" id="RHEA:67828"/>
        <dbReference type="ChEBI" id="CHEBI:15378"/>
        <dbReference type="ChEBI" id="CHEBI:58223"/>
        <dbReference type="ChEBI" id="CHEBI:137748"/>
        <dbReference type="ChEBI" id="CHEBI:176338"/>
        <dbReference type="ChEBI" id="CHEBI:176343"/>
        <dbReference type="EC" id="2.4.1.182"/>
    </reaction>
</comment>
<dbReference type="EMBL" id="AAEW02000006">
    <property type="protein sequence ID" value="EAT16171.1"/>
    <property type="molecule type" value="Genomic_DNA"/>
</dbReference>
<reference evidence="11" key="1">
    <citation type="submission" date="2006-05" db="EMBL/GenBank/DDBJ databases">
        <title>Annotation of the draft genome assembly of Desulfuromonas acetoxidans DSM 684.</title>
        <authorList>
            <consortium name="US DOE Joint Genome Institute (JGI-ORNL)"/>
            <person name="Larimer F."/>
            <person name="Land M."/>
            <person name="Hauser L."/>
        </authorList>
    </citation>
    <scope>NUCLEOTIDE SEQUENCE [LARGE SCALE GENOMIC DNA]</scope>
    <source>
        <strain evidence="11">DSM 684</strain>
    </source>
</reference>
<dbReference type="UniPathway" id="UPA00973"/>
<dbReference type="RefSeq" id="WP_005999350.1">
    <property type="nucleotide sequence ID" value="NZ_AAEW02000006.1"/>
</dbReference>
<dbReference type="PANTHER" id="PTHR30372:SF4">
    <property type="entry name" value="LIPID-A-DISACCHARIDE SYNTHASE, MITOCHONDRIAL-RELATED"/>
    <property type="match status" value="1"/>
</dbReference>
<gene>
    <name evidence="10" type="primary">lpxB</name>
    <name evidence="11" type="ORF">Dace_1635</name>
</gene>
<proteinExistence type="inferred from homology"/>
<dbReference type="Pfam" id="PF02684">
    <property type="entry name" value="LpxB"/>
    <property type="match status" value="1"/>
</dbReference>
<dbReference type="GO" id="GO:0005543">
    <property type="term" value="F:phospholipid binding"/>
    <property type="evidence" value="ECO:0007669"/>
    <property type="project" value="TreeGrafter"/>
</dbReference>
<comment type="caution">
    <text evidence="11">The sequence shown here is derived from an EMBL/GenBank/DDBJ whole genome shotgun (WGS) entry which is preliminary data.</text>
</comment>
<organism evidence="11 12">
    <name type="scientific">Desulfuromonas acetoxidans (strain DSM 684 / 11070)</name>
    <dbReference type="NCBI Taxonomy" id="281689"/>
    <lineage>
        <taxon>Bacteria</taxon>
        <taxon>Pseudomonadati</taxon>
        <taxon>Thermodesulfobacteriota</taxon>
        <taxon>Desulfuromonadia</taxon>
        <taxon>Desulfuromonadales</taxon>
        <taxon>Desulfuromonadaceae</taxon>
        <taxon>Desulfuromonas</taxon>
    </lineage>
</organism>
<protein>
    <recommendedName>
        <fullName evidence="3 10">Lipid-A-disaccharide synthase</fullName>
        <ecNumber evidence="2 10">2.4.1.182</ecNumber>
    </recommendedName>
</protein>
<evidence type="ECO:0000256" key="2">
    <source>
        <dbReference type="ARBA" id="ARBA00012687"/>
    </source>
</evidence>
<dbReference type="HAMAP" id="MF_00392">
    <property type="entry name" value="LpxB"/>
    <property type="match status" value="1"/>
</dbReference>
<evidence type="ECO:0000256" key="9">
    <source>
        <dbReference type="ARBA" id="ARBA00048975"/>
    </source>
</evidence>
<evidence type="ECO:0000313" key="11">
    <source>
        <dbReference type="EMBL" id="EAT16171.1"/>
    </source>
</evidence>
<comment type="pathway">
    <text evidence="10">Bacterial outer membrane biogenesis; LPS lipid A biosynthesis.</text>
</comment>
<dbReference type="GO" id="GO:0016020">
    <property type="term" value="C:membrane"/>
    <property type="evidence" value="ECO:0007669"/>
    <property type="project" value="GOC"/>
</dbReference>
<dbReference type="NCBIfam" id="TIGR00215">
    <property type="entry name" value="lpxB"/>
    <property type="match status" value="1"/>
</dbReference>
<keyword evidence="8 10" id="KW-0443">Lipid metabolism</keyword>
<accession>Q1K137</accession>
<comment type="function">
    <text evidence="1 10">Condensation of UDP-2,3-diacylglucosamine and 2,3-diacylglucosamine-1-phosphate to form lipid A disaccharide, a precursor of lipid A, a phosphorylated glycolipid that anchors the lipopolysaccharide to the outer membrane of the cell.</text>
</comment>
<keyword evidence="5 10" id="KW-0441">Lipid A biosynthesis</keyword>
<evidence type="ECO:0000256" key="5">
    <source>
        <dbReference type="ARBA" id="ARBA00022556"/>
    </source>
</evidence>
<dbReference type="EC" id="2.4.1.182" evidence="2 10"/>
<evidence type="ECO:0000256" key="4">
    <source>
        <dbReference type="ARBA" id="ARBA00022516"/>
    </source>
</evidence>
<comment type="similarity">
    <text evidence="10">Belongs to the LpxB family.</text>
</comment>
<evidence type="ECO:0000256" key="1">
    <source>
        <dbReference type="ARBA" id="ARBA00002056"/>
    </source>
</evidence>
<sequence length="398" mass="43285">MTISSQCLGSRRALIVTGEASGDLHGANLIKAAHHLDPDLAFCGVGGEKMAAAGCEILVPSSELSVMGLVEVVRHLPRIWRVFQQLKQLLFSPQAPDVVILIDSPDFNLRLAKQAKKAGIPVLYYVSPQVWAWRKGRVKGISAVVDRLAAIFPFEPDCYRGYPIDVRYVGHPLLDEAGVSDDVEAIRQRYQLTGQGPTIGLFPGSRQNELTYSFPTIVETAAKLAQAYPEADFVLPLAPGVTEEQLRPQLETAGVNATFVRDSIYDTAAVCDVVLCVSGTVTLQVALAETPMAILYKAAPVTYAIGKHLVSVEFIGLPNIVAGKSVVREFIQDDAHPQALSDEIRRILDDEAYHQTMKQHLAEVRHRMGEPGCSGRVAEMAIELSCEHAQQGSSHGRA</sequence>
<evidence type="ECO:0000256" key="10">
    <source>
        <dbReference type="HAMAP-Rule" id="MF_00392"/>
    </source>
</evidence>
<dbReference type="GO" id="GO:0009245">
    <property type="term" value="P:lipid A biosynthetic process"/>
    <property type="evidence" value="ECO:0007669"/>
    <property type="project" value="UniProtKB-UniRule"/>
</dbReference>
<keyword evidence="6 10" id="KW-0328">Glycosyltransferase</keyword>
<dbReference type="InterPro" id="IPR003835">
    <property type="entry name" value="Glyco_trans_19"/>
</dbReference>
<dbReference type="Proteomes" id="UP000005695">
    <property type="component" value="Unassembled WGS sequence"/>
</dbReference>